<evidence type="ECO:0000256" key="3">
    <source>
        <dbReference type="ARBA" id="ARBA00023077"/>
    </source>
</evidence>
<dbReference type="Pfam" id="PF00593">
    <property type="entry name" value="TonB_dep_Rec_b-barrel"/>
    <property type="match status" value="1"/>
</dbReference>
<dbReference type="Pfam" id="PF07715">
    <property type="entry name" value="Plug"/>
    <property type="match status" value="1"/>
</dbReference>
<comment type="similarity">
    <text evidence="6">Belongs to the TonB-dependent receptor family.</text>
</comment>
<dbReference type="SUPFAM" id="SSF56935">
    <property type="entry name" value="Porins"/>
    <property type="match status" value="1"/>
</dbReference>
<organism evidence="10 11">
    <name type="scientific">Pseudoalteromonas arctica A 37-1-2</name>
    <dbReference type="NCBI Taxonomy" id="1117313"/>
    <lineage>
        <taxon>Bacteria</taxon>
        <taxon>Pseudomonadati</taxon>
        <taxon>Pseudomonadota</taxon>
        <taxon>Gammaproteobacteria</taxon>
        <taxon>Alteromonadales</taxon>
        <taxon>Pseudoalteromonadaceae</taxon>
        <taxon>Pseudoalteromonas</taxon>
    </lineage>
</organism>
<dbReference type="Proteomes" id="UP000016505">
    <property type="component" value="Chromosome I"/>
</dbReference>
<dbReference type="Gene3D" id="2.170.130.10">
    <property type="entry name" value="TonB-dependent receptor, plug domain"/>
    <property type="match status" value="1"/>
</dbReference>
<feature type="signal peptide" evidence="7">
    <location>
        <begin position="1"/>
        <end position="29"/>
    </location>
</feature>
<accession>A0A290RWV1</accession>
<evidence type="ECO:0000256" key="7">
    <source>
        <dbReference type="SAM" id="SignalP"/>
    </source>
</evidence>
<dbReference type="RefSeq" id="WP_010554813.1">
    <property type="nucleotide sequence ID" value="NZ_CP011025.1"/>
</dbReference>
<dbReference type="PANTHER" id="PTHR40980:SF3">
    <property type="entry name" value="TONB-DEPENDENT RECEPTOR-LIKE BETA-BARREL DOMAIN-CONTAINING PROTEIN"/>
    <property type="match status" value="1"/>
</dbReference>
<evidence type="ECO:0000256" key="6">
    <source>
        <dbReference type="RuleBase" id="RU003357"/>
    </source>
</evidence>
<keyword evidence="4 6" id="KW-0472">Membrane</keyword>
<dbReference type="OrthoDB" id="8727862at2"/>
<gene>
    <name evidence="10" type="ORF">PARC_a0208</name>
</gene>
<evidence type="ECO:0000259" key="9">
    <source>
        <dbReference type="Pfam" id="PF07715"/>
    </source>
</evidence>
<sequence length="898" mass="100301">MIPFRLNKLSILVGAVSGTFILASSPIHAAQSDKVQQEMEAITVTGYRSNLARSKELKKNAIGSQDSILAEDIGEFPDANLAESLQRVPGVSISRDSGEGRQISLRGLGPNFTRTRLNGMEALFTSDSGIDQRGGASRSRDFDFSIFASGLFNRVDVYKSYDASLDEGGIAGTVDLHTAKPFDNSEEGLQGTVSVKGIYNDRTEHSDPRFAGLLSNTWGNFGALVSVAYSEVDTIEEGYHVWSWKQASFGDDNVADSVDAVIKNRLVNATGNDRVFVSRANNIASWANTRKRTGITAAFQWQPSDAMSFDLDILYGKLSNDRIENQLSTAGTNAFTGDVTANQLLVDAAIEGDDLVYASFEGLDLRTESKVSFGETDFHQISLSGNFELTDKLYMTTMFGLSKSTFEQPINDKVFSESVDHAFSVDWRNAKYGQNTYDFDITDVDQWALMRTDVREDEISNEYNTYQVDFNYELNDVHSFKFGLQSKNYQSDGFERRDRVDWENNPNSPEAVFQITNIPILHDYVIADNQATFERVVATGLISRELDASHNRPGTVYQIEEDTIGVYAQYLWNTEISNFPIRGNLGLRWYETEQTSSGEVNTGAGFEQIEFSKTYSDLLPSLNVVADISDNWLVRFGANRNISRPNLNQLKAAGQVGVADQFISAGNPNLERFVADSFETSFEFYGDSSSLAIALFHKDMESFIVQQSVTLPYEQTGYPLEFLDFDPRVNAQSEFTVSQPINGDSTDVTGLEIAFQMDFDFLPEPFNYLGMLGNVTIADGETILFNEGERISVTPPGLSELSHNFTLYYETPRWGMRVSSSYRDEYITGEGSEQNIVAGYDETTFVDFKSFMNITEQVKITFEATNLTDEAIRQFLDHRTQSYSQSGRNFALGMSYKF</sequence>
<reference evidence="10 11" key="1">
    <citation type="journal article" date="2012" name="J. Bacteriol.">
        <title>Genome sequences of type strains of seven species of the marine bacterium Pseudoalteromonas.</title>
        <authorList>
            <person name="Xie B.B."/>
            <person name="Shu Y.L."/>
            <person name="Qin Q.L."/>
            <person name="Rong J.C."/>
            <person name="Zhang X.Y."/>
            <person name="Chen X.L."/>
            <person name="Shi M."/>
            <person name="He H.L."/>
            <person name="Zhou B.C."/>
            <person name="Zhang Y.Z."/>
        </authorList>
    </citation>
    <scope>NUCLEOTIDE SEQUENCE [LARGE SCALE GENOMIC DNA]</scope>
    <source>
        <strain evidence="10 11">A 37-1-2</strain>
    </source>
</reference>
<evidence type="ECO:0000313" key="10">
    <source>
        <dbReference type="EMBL" id="ATC84974.1"/>
    </source>
</evidence>
<proteinExistence type="inferred from homology"/>
<dbReference type="InterPro" id="IPR012910">
    <property type="entry name" value="Plug_dom"/>
</dbReference>
<keyword evidence="2 7" id="KW-0732">Signal</keyword>
<dbReference type="Gene3D" id="2.40.170.20">
    <property type="entry name" value="TonB-dependent receptor, beta-barrel domain"/>
    <property type="match status" value="1"/>
</dbReference>
<dbReference type="InterPro" id="IPR036942">
    <property type="entry name" value="Beta-barrel_TonB_sf"/>
</dbReference>
<evidence type="ECO:0000259" key="8">
    <source>
        <dbReference type="Pfam" id="PF00593"/>
    </source>
</evidence>
<keyword evidence="5" id="KW-0998">Cell outer membrane</keyword>
<name>A0A290RWV1_9GAMM</name>
<protein>
    <recommendedName>
        <fullName evidence="12">TonB-dependent receptor</fullName>
    </recommendedName>
</protein>
<dbReference type="AlphaFoldDB" id="A0A290RWV1"/>
<dbReference type="InterPro" id="IPR010917">
    <property type="entry name" value="TonB_rcpt_CS"/>
</dbReference>
<keyword evidence="3 6" id="KW-0798">TonB box</keyword>
<evidence type="ECO:0000256" key="1">
    <source>
        <dbReference type="ARBA" id="ARBA00004442"/>
    </source>
</evidence>
<evidence type="ECO:0000313" key="11">
    <source>
        <dbReference type="Proteomes" id="UP000016505"/>
    </source>
</evidence>
<feature type="chain" id="PRO_5012493697" description="TonB-dependent receptor" evidence="7">
    <location>
        <begin position="30"/>
        <end position="898"/>
    </location>
</feature>
<dbReference type="EMBL" id="CP011025">
    <property type="protein sequence ID" value="ATC84974.1"/>
    <property type="molecule type" value="Genomic_DNA"/>
</dbReference>
<evidence type="ECO:0000256" key="4">
    <source>
        <dbReference type="ARBA" id="ARBA00023136"/>
    </source>
</evidence>
<evidence type="ECO:0000256" key="2">
    <source>
        <dbReference type="ARBA" id="ARBA00022729"/>
    </source>
</evidence>
<dbReference type="InterPro" id="IPR000531">
    <property type="entry name" value="Beta-barrel_TonB"/>
</dbReference>
<dbReference type="InterPro" id="IPR010104">
    <property type="entry name" value="TonB_rcpt_bac"/>
</dbReference>
<feature type="domain" description="TonB-dependent receptor-like beta-barrel" evidence="8">
    <location>
        <begin position="432"/>
        <end position="867"/>
    </location>
</feature>
<dbReference type="KEGG" id="part:PARC_a0208"/>
<dbReference type="PANTHER" id="PTHR40980">
    <property type="entry name" value="PLUG DOMAIN-CONTAINING PROTEIN"/>
    <property type="match status" value="1"/>
</dbReference>
<feature type="domain" description="TonB-dependent receptor plug" evidence="9">
    <location>
        <begin position="59"/>
        <end position="173"/>
    </location>
</feature>
<dbReference type="PROSITE" id="PS01156">
    <property type="entry name" value="TONB_DEPENDENT_REC_2"/>
    <property type="match status" value="1"/>
</dbReference>
<evidence type="ECO:0000256" key="5">
    <source>
        <dbReference type="ARBA" id="ARBA00023237"/>
    </source>
</evidence>
<dbReference type="InterPro" id="IPR037066">
    <property type="entry name" value="Plug_dom_sf"/>
</dbReference>
<dbReference type="NCBIfam" id="TIGR01782">
    <property type="entry name" value="TonB-Xanth-Caul"/>
    <property type="match status" value="1"/>
</dbReference>
<dbReference type="CDD" id="cd01347">
    <property type="entry name" value="ligand_gated_channel"/>
    <property type="match status" value="1"/>
</dbReference>
<evidence type="ECO:0008006" key="12">
    <source>
        <dbReference type="Google" id="ProtNLM"/>
    </source>
</evidence>
<comment type="subcellular location">
    <subcellularLocation>
        <location evidence="1 6">Cell outer membrane</location>
    </subcellularLocation>
</comment>
<dbReference type="GO" id="GO:0009279">
    <property type="term" value="C:cell outer membrane"/>
    <property type="evidence" value="ECO:0007669"/>
    <property type="project" value="UniProtKB-SubCell"/>
</dbReference>